<dbReference type="Gene3D" id="3.40.50.10540">
    <property type="entry name" value="Crotonobetainyl-coa:carnitine coa-transferase, domain 1"/>
    <property type="match status" value="1"/>
</dbReference>
<dbReference type="Proteomes" id="UP000318050">
    <property type="component" value="Unassembled WGS sequence"/>
</dbReference>
<dbReference type="InterPro" id="IPR052985">
    <property type="entry name" value="CoA-trans_III_biosynth/detox"/>
</dbReference>
<dbReference type="EMBL" id="VITT01000003">
    <property type="protein sequence ID" value="TWB63660.1"/>
    <property type="molecule type" value="Genomic_DNA"/>
</dbReference>
<gene>
    <name evidence="1" type="ORF">FBZ92_103151</name>
</gene>
<sequence length="456" mass="47604">MTTPDATPDRRFLAGIWRALGGAPDAPDRVRFTVAGSLPSVFAVSDLAVASVAAAGLALAELVGADGVVADRRLSSAWFGYALRPQGWDLPPAWDAVAGDYRAADGWIRLHTNAPHHRAAALSVLGVPAERAAVARAVARWTAGDLEAAVVAAGGCAAEMRSASAWADHPQGRTVAASPLLTLETAGQGTRDWRPDATRPLAGIRVLDLTRILAGPTATRFLAGCGAQVLRIDPPGWEEPNLEPDMTLGKRCARLDLRRADDVATLKRLLAQADVLVHGYRPDALARLGLDADSRRALNPGLVDVCLDAYGWEGPWAGRRGFDSLVQMSAGIAEAGMRLLGRDKPTPLPVQALDHATGYILAAMALRGLAHRARTGQGTVGRTALASTARLLLDGGAGVADAPPLAPETDADFNPVIEQTAWGPARRLAPPVTVAGAPLAWDRPAGPLGGATAVWE</sequence>
<reference evidence="1 2" key="1">
    <citation type="submission" date="2019-06" db="EMBL/GenBank/DDBJ databases">
        <title>Genomic Encyclopedia of Type Strains, Phase IV (KMG-V): Genome sequencing to study the core and pangenomes of soil and plant-associated prokaryotes.</title>
        <authorList>
            <person name="Whitman W."/>
        </authorList>
    </citation>
    <scope>NUCLEOTIDE SEQUENCE [LARGE SCALE GENOMIC DNA]</scope>
    <source>
        <strain evidence="1 2">BR 11140</strain>
    </source>
</reference>
<dbReference type="OrthoDB" id="9806585at2"/>
<dbReference type="Pfam" id="PF02515">
    <property type="entry name" value="CoA_transf_3"/>
    <property type="match status" value="1"/>
</dbReference>
<dbReference type="GO" id="GO:0016740">
    <property type="term" value="F:transferase activity"/>
    <property type="evidence" value="ECO:0007669"/>
    <property type="project" value="UniProtKB-KW"/>
</dbReference>
<protein>
    <submittedName>
        <fullName evidence="1">CoA transferase family III</fullName>
    </submittedName>
</protein>
<dbReference type="PANTHER" id="PTHR48229">
    <property type="entry name" value="CAIB/BAIF FAMILY ENZYME (AFU_ORTHOLOGUE AFUA_1G05360)-RELATED"/>
    <property type="match status" value="1"/>
</dbReference>
<dbReference type="InterPro" id="IPR023606">
    <property type="entry name" value="CoA-Trfase_III_dom_1_sf"/>
</dbReference>
<comment type="caution">
    <text evidence="1">The sequence shown here is derived from an EMBL/GenBank/DDBJ whole genome shotgun (WGS) entry which is preliminary data.</text>
</comment>
<organism evidence="1 2">
    <name type="scientific">Nitrospirillum amazonense</name>
    <dbReference type="NCBI Taxonomy" id="28077"/>
    <lineage>
        <taxon>Bacteria</taxon>
        <taxon>Pseudomonadati</taxon>
        <taxon>Pseudomonadota</taxon>
        <taxon>Alphaproteobacteria</taxon>
        <taxon>Rhodospirillales</taxon>
        <taxon>Azospirillaceae</taxon>
        <taxon>Nitrospirillum</taxon>
    </lineage>
</organism>
<dbReference type="AlphaFoldDB" id="A0A560J4Z7"/>
<dbReference type="SUPFAM" id="SSF89796">
    <property type="entry name" value="CoA-transferase family III (CaiB/BaiF)"/>
    <property type="match status" value="2"/>
</dbReference>
<evidence type="ECO:0000313" key="2">
    <source>
        <dbReference type="Proteomes" id="UP000318050"/>
    </source>
</evidence>
<name>A0A560J4Z7_9PROT</name>
<dbReference type="PANTHER" id="PTHR48229:SF1">
    <property type="entry name" value="ALPHA METHYLACYL-COA RACEMASE-RELATED"/>
    <property type="match status" value="1"/>
</dbReference>
<dbReference type="InterPro" id="IPR003673">
    <property type="entry name" value="CoA-Trfase_fam_III"/>
</dbReference>
<proteinExistence type="predicted"/>
<keyword evidence="1" id="KW-0808">Transferase</keyword>
<accession>A0A560J4Z7</accession>
<evidence type="ECO:0000313" key="1">
    <source>
        <dbReference type="EMBL" id="TWB63660.1"/>
    </source>
</evidence>